<evidence type="ECO:0000256" key="1">
    <source>
        <dbReference type="ARBA" id="ARBA00004651"/>
    </source>
</evidence>
<evidence type="ECO:0000256" key="8">
    <source>
        <dbReference type="ARBA" id="ARBA00023136"/>
    </source>
</evidence>
<dbReference type="PANTHER" id="PTHR30266">
    <property type="entry name" value="MECHANOSENSITIVE CHANNEL MSCL"/>
    <property type="match status" value="1"/>
</dbReference>
<keyword evidence="6 10" id="KW-1133">Transmembrane helix</keyword>
<evidence type="ECO:0000256" key="7">
    <source>
        <dbReference type="ARBA" id="ARBA00023065"/>
    </source>
</evidence>
<keyword evidence="9 10" id="KW-0407">Ion channel</keyword>
<dbReference type="Gene3D" id="1.10.1200.120">
    <property type="entry name" value="Large-conductance mechanosensitive channel, MscL, domain 1"/>
    <property type="match status" value="1"/>
</dbReference>
<comment type="subcellular location">
    <subcellularLocation>
        <location evidence="1 10">Cell membrane</location>
        <topology evidence="1 10">Multi-pass membrane protein</topology>
    </subcellularLocation>
</comment>
<dbReference type="Proteomes" id="UP001321498">
    <property type="component" value="Chromosome"/>
</dbReference>
<dbReference type="NCBIfam" id="TIGR00220">
    <property type="entry name" value="mscL"/>
    <property type="match status" value="1"/>
</dbReference>
<dbReference type="PROSITE" id="PS01327">
    <property type="entry name" value="MSCL"/>
    <property type="match status" value="1"/>
</dbReference>
<evidence type="ECO:0000256" key="5">
    <source>
        <dbReference type="ARBA" id="ARBA00022692"/>
    </source>
</evidence>
<dbReference type="Pfam" id="PF01741">
    <property type="entry name" value="MscL"/>
    <property type="match status" value="1"/>
</dbReference>
<name>A0ABM8G9C2_9MICO</name>
<keyword evidence="4 10" id="KW-1003">Cell membrane</keyword>
<dbReference type="SUPFAM" id="SSF81330">
    <property type="entry name" value="Gated mechanosensitive channel"/>
    <property type="match status" value="1"/>
</dbReference>
<dbReference type="InterPro" id="IPR001185">
    <property type="entry name" value="MS_channel"/>
</dbReference>
<keyword evidence="8 10" id="KW-0472">Membrane</keyword>
<keyword evidence="3 10" id="KW-0813">Transport</keyword>
<evidence type="ECO:0000313" key="12">
    <source>
        <dbReference type="Proteomes" id="UP001321498"/>
    </source>
</evidence>
<keyword evidence="5 10" id="KW-0812">Transmembrane</keyword>
<evidence type="ECO:0000256" key="9">
    <source>
        <dbReference type="ARBA" id="ARBA00023303"/>
    </source>
</evidence>
<gene>
    <name evidence="10" type="primary">mscL</name>
    <name evidence="11" type="ORF">GCM10025866_06910</name>
</gene>
<reference evidence="12" key="1">
    <citation type="journal article" date="2019" name="Int. J. Syst. Evol. Microbiol.">
        <title>The Global Catalogue of Microorganisms (GCM) 10K type strain sequencing project: providing services to taxonomists for standard genome sequencing and annotation.</title>
        <authorList>
            <consortium name="The Broad Institute Genomics Platform"/>
            <consortium name="The Broad Institute Genome Sequencing Center for Infectious Disease"/>
            <person name="Wu L."/>
            <person name="Ma J."/>
        </authorList>
    </citation>
    <scope>NUCLEOTIDE SEQUENCE [LARGE SCALE GENOMIC DNA]</scope>
    <source>
        <strain evidence="12">NBRC 108725</strain>
    </source>
</reference>
<evidence type="ECO:0000313" key="11">
    <source>
        <dbReference type="EMBL" id="BDZ44782.1"/>
    </source>
</evidence>
<feature type="transmembrane region" description="Helical" evidence="10">
    <location>
        <begin position="23"/>
        <end position="48"/>
    </location>
</feature>
<feature type="transmembrane region" description="Helical" evidence="10">
    <location>
        <begin position="83"/>
        <end position="106"/>
    </location>
</feature>
<dbReference type="InterPro" id="IPR019823">
    <property type="entry name" value="Mechanosensitive_channel_CS"/>
</dbReference>
<dbReference type="InterPro" id="IPR036019">
    <property type="entry name" value="MscL_channel"/>
</dbReference>
<comment type="similarity">
    <text evidence="2 10">Belongs to the MscL family.</text>
</comment>
<evidence type="ECO:0000256" key="6">
    <source>
        <dbReference type="ARBA" id="ARBA00022989"/>
    </source>
</evidence>
<dbReference type="PRINTS" id="PR01264">
    <property type="entry name" value="MECHCHANNEL"/>
</dbReference>
<keyword evidence="12" id="KW-1185">Reference proteome</keyword>
<evidence type="ECO:0000256" key="4">
    <source>
        <dbReference type="ARBA" id="ARBA00022475"/>
    </source>
</evidence>
<dbReference type="InterPro" id="IPR037673">
    <property type="entry name" value="MSC/AndL"/>
</dbReference>
<evidence type="ECO:0000256" key="2">
    <source>
        <dbReference type="ARBA" id="ARBA00007254"/>
    </source>
</evidence>
<organism evidence="11 12">
    <name type="scientific">Naasia aerilata</name>
    <dbReference type="NCBI Taxonomy" id="1162966"/>
    <lineage>
        <taxon>Bacteria</taxon>
        <taxon>Bacillati</taxon>
        <taxon>Actinomycetota</taxon>
        <taxon>Actinomycetes</taxon>
        <taxon>Micrococcales</taxon>
        <taxon>Microbacteriaceae</taxon>
        <taxon>Naasia</taxon>
    </lineage>
</organism>
<dbReference type="RefSeq" id="WP_286278197.1">
    <property type="nucleotide sequence ID" value="NZ_AP027731.1"/>
</dbReference>
<evidence type="ECO:0000256" key="10">
    <source>
        <dbReference type="HAMAP-Rule" id="MF_00115"/>
    </source>
</evidence>
<dbReference type="PANTHER" id="PTHR30266:SF2">
    <property type="entry name" value="LARGE-CONDUCTANCE MECHANOSENSITIVE CHANNEL"/>
    <property type="match status" value="1"/>
</dbReference>
<keyword evidence="7 10" id="KW-0406">Ion transport</keyword>
<proteinExistence type="inferred from homology"/>
<comment type="subunit">
    <text evidence="10">Homopentamer.</text>
</comment>
<sequence>MTGPKKEAGAFAGFKEFVLRGNVLDLAVAVVVGAAFTAIVNAIVTGLFNPAIGALFNAESLSKALVWPIPTISGGTAKIQFGLILAAILQFLIVAVVVYFVLVVPLNRLKRIAFAREQNAPTESEAAPLPPSEAELLLQIRDLLAAQADKDVVPTTTGKHAIIVQEPKPAS</sequence>
<comment type="function">
    <text evidence="10">Channel that opens in response to stretch forces in the membrane lipid bilayer. May participate in the regulation of osmotic pressure changes within the cell.</text>
</comment>
<dbReference type="EMBL" id="AP027731">
    <property type="protein sequence ID" value="BDZ44782.1"/>
    <property type="molecule type" value="Genomic_DNA"/>
</dbReference>
<evidence type="ECO:0000256" key="3">
    <source>
        <dbReference type="ARBA" id="ARBA00022448"/>
    </source>
</evidence>
<accession>A0ABM8G9C2</accession>
<protein>
    <recommendedName>
        <fullName evidence="10">Large-conductance mechanosensitive channel</fullName>
    </recommendedName>
</protein>
<dbReference type="HAMAP" id="MF_00115">
    <property type="entry name" value="MscL"/>
    <property type="match status" value="1"/>
</dbReference>